<keyword evidence="6" id="KW-0539">Nucleus</keyword>
<feature type="domain" description="C2H2-type" evidence="9">
    <location>
        <begin position="100"/>
        <end position="124"/>
    </location>
</feature>
<keyword evidence="3" id="KW-0677">Repeat</keyword>
<evidence type="ECO:0000256" key="1">
    <source>
        <dbReference type="ARBA" id="ARBA00004123"/>
    </source>
</evidence>
<dbReference type="GO" id="GO:0005634">
    <property type="term" value="C:nucleus"/>
    <property type="evidence" value="ECO:0007669"/>
    <property type="project" value="UniProtKB-SubCell"/>
</dbReference>
<feature type="compositionally biased region" description="Low complexity" evidence="8">
    <location>
        <begin position="740"/>
        <end position="755"/>
    </location>
</feature>
<evidence type="ECO:0000256" key="2">
    <source>
        <dbReference type="ARBA" id="ARBA00022723"/>
    </source>
</evidence>
<dbReference type="RefSeq" id="XP_047760514.1">
    <property type="nucleotide sequence ID" value="XM_047903735.1"/>
</dbReference>
<evidence type="ECO:0000256" key="7">
    <source>
        <dbReference type="PROSITE-ProRule" id="PRU00042"/>
    </source>
</evidence>
<evidence type="ECO:0000256" key="6">
    <source>
        <dbReference type="ARBA" id="ARBA00023242"/>
    </source>
</evidence>
<dbReference type="KEGG" id="ffu:CLAFUR5_04587"/>
<dbReference type="SUPFAM" id="SSF57667">
    <property type="entry name" value="beta-beta-alpha zinc fingers"/>
    <property type="match status" value="1"/>
</dbReference>
<feature type="domain" description="C2H2-type" evidence="9">
    <location>
        <begin position="64"/>
        <end position="92"/>
    </location>
</feature>
<evidence type="ECO:0000256" key="8">
    <source>
        <dbReference type="SAM" id="MobiDB-lite"/>
    </source>
</evidence>
<dbReference type="Gene3D" id="3.30.160.60">
    <property type="entry name" value="Classic Zinc Finger"/>
    <property type="match status" value="2"/>
</dbReference>
<dbReference type="PANTHER" id="PTHR16515:SF49">
    <property type="entry name" value="GASTRULA ZINC FINGER PROTEIN XLCGF49.1-LIKE-RELATED"/>
    <property type="match status" value="1"/>
</dbReference>
<protein>
    <recommendedName>
        <fullName evidence="9">C2H2-type domain-containing protein</fullName>
    </recommendedName>
</protein>
<keyword evidence="5" id="KW-0862">Zinc</keyword>
<feature type="region of interest" description="Disordered" evidence="8">
    <location>
        <begin position="235"/>
        <end position="280"/>
    </location>
</feature>
<dbReference type="PROSITE" id="PS50157">
    <property type="entry name" value="ZINC_FINGER_C2H2_2"/>
    <property type="match status" value="2"/>
</dbReference>
<dbReference type="Proteomes" id="UP000756132">
    <property type="component" value="Chromosome 4"/>
</dbReference>
<dbReference type="GO" id="GO:0008270">
    <property type="term" value="F:zinc ion binding"/>
    <property type="evidence" value="ECO:0007669"/>
    <property type="project" value="UniProtKB-KW"/>
</dbReference>
<feature type="region of interest" description="Disordered" evidence="8">
    <location>
        <begin position="167"/>
        <end position="222"/>
    </location>
</feature>
<reference evidence="10" key="2">
    <citation type="journal article" date="2022" name="Microb. Genom.">
        <title>A chromosome-scale genome assembly of the tomato pathogen Cladosporium fulvum reveals a compartmentalized genome architecture and the presence of a dispensable chromosome.</title>
        <authorList>
            <person name="Zaccaron A.Z."/>
            <person name="Chen L.H."/>
            <person name="Samaras A."/>
            <person name="Stergiopoulos I."/>
        </authorList>
    </citation>
    <scope>NUCLEOTIDE SEQUENCE</scope>
    <source>
        <strain evidence="10">Race5_Kim</strain>
    </source>
</reference>
<sequence length="755" mass="83671">MEPRYPSPLHHTYLPGHDDGRLETVAEERADLRLNISHGLFEESDVEPEHGIYLPSPKRQRTGFNCVHCNMAFTEKRALARHKKTDHHRRQLGLPPDRKHACHICGKHFTRGHDLKRHQNEQHADIGGAMEILSGGSEQSSDRSPPVEDYLPMPIPQGLSHGKAIAPPAVMDLGPPGLPPARPLPIPDYSALPEEAEPRRCSETTTQRASEPKHARRSRSMQAIMKQEQTLRDLEGEADAAPTVSSQESVPQLTSGASSDTDMESDRVSELFPPLQSRSTTGDLRLTSMLENKISSYGREVDSWQPVMCAMCGNAFEDDAEELVKHLRRHLDNFKGKHRCKECKIDFIHAEDLERHQQSVIADGTCGFNFPHRCTGHHPPSSGVNAGQLTDFDRVRLCVRLQEWEQAQLQAYIAEINDLTMARQQRKLTRWSDILRGTSRRSSLCSFAISVNTYATAPCDVSDGKMDLGGLQKRLQQMSLGSAVSRFRRKMNPDQKDARSKTIDKALAKAVKHGDLQKVKSQLTIGGDSKIIHHDQGTFVTVALWGHTYIARRMAEHRVDEDITGKCSVCKMNSSTFNKPANKVRSLLMHSADPNEPGGLHGHPLSTAAWMGKPDIVSLLLEYGGEMRQGGGKFGNALCSAAAEAGYQGQADVIDLLIKEGADVRTVGPEGSALDLARARRNQWSMQVLEATSMQEELELNQRIASCDSVLLTLQAKSNMLDAKDAAAVRHGSNGRESTESSTRARTTSSVYPYW</sequence>
<dbReference type="InterPro" id="IPR013087">
    <property type="entry name" value="Znf_C2H2_type"/>
</dbReference>
<reference evidence="10" key="1">
    <citation type="submission" date="2021-12" db="EMBL/GenBank/DDBJ databases">
        <authorList>
            <person name="Zaccaron A."/>
            <person name="Stergiopoulos I."/>
        </authorList>
    </citation>
    <scope>NUCLEOTIDE SEQUENCE</scope>
    <source>
        <strain evidence="10">Race5_Kim</strain>
    </source>
</reference>
<dbReference type="PANTHER" id="PTHR16515">
    <property type="entry name" value="PR DOMAIN ZINC FINGER PROTEIN"/>
    <property type="match status" value="1"/>
</dbReference>
<feature type="compositionally biased region" description="Pro residues" evidence="8">
    <location>
        <begin position="176"/>
        <end position="186"/>
    </location>
</feature>
<dbReference type="Gene3D" id="1.25.40.20">
    <property type="entry name" value="Ankyrin repeat-containing domain"/>
    <property type="match status" value="1"/>
</dbReference>
<dbReference type="SUPFAM" id="SSF48403">
    <property type="entry name" value="Ankyrin repeat"/>
    <property type="match status" value="1"/>
</dbReference>
<keyword evidence="11" id="KW-1185">Reference proteome</keyword>
<evidence type="ECO:0000313" key="10">
    <source>
        <dbReference type="EMBL" id="UJO16148.1"/>
    </source>
</evidence>
<dbReference type="OrthoDB" id="4772757at2759"/>
<dbReference type="OMA" id="RKHACHI"/>
<comment type="subcellular location">
    <subcellularLocation>
        <location evidence="1">Nucleus</location>
    </subcellularLocation>
</comment>
<feature type="region of interest" description="Disordered" evidence="8">
    <location>
        <begin position="727"/>
        <end position="755"/>
    </location>
</feature>
<dbReference type="InterPro" id="IPR036770">
    <property type="entry name" value="Ankyrin_rpt-contain_sf"/>
</dbReference>
<keyword evidence="2" id="KW-0479">Metal-binding</keyword>
<dbReference type="EMBL" id="CP090166">
    <property type="protein sequence ID" value="UJO16148.1"/>
    <property type="molecule type" value="Genomic_DNA"/>
</dbReference>
<dbReference type="InterPro" id="IPR036236">
    <property type="entry name" value="Znf_C2H2_sf"/>
</dbReference>
<evidence type="ECO:0000259" key="9">
    <source>
        <dbReference type="PROSITE" id="PS50157"/>
    </source>
</evidence>
<evidence type="ECO:0000256" key="4">
    <source>
        <dbReference type="ARBA" id="ARBA00022771"/>
    </source>
</evidence>
<evidence type="ECO:0000256" key="5">
    <source>
        <dbReference type="ARBA" id="ARBA00022833"/>
    </source>
</evidence>
<keyword evidence="4 7" id="KW-0863">Zinc-finger</keyword>
<gene>
    <name evidence="10" type="ORF">CLAFUR5_04587</name>
</gene>
<dbReference type="InterPro" id="IPR050331">
    <property type="entry name" value="Zinc_finger"/>
</dbReference>
<dbReference type="PROSITE" id="PS00028">
    <property type="entry name" value="ZINC_FINGER_C2H2_1"/>
    <property type="match status" value="2"/>
</dbReference>
<dbReference type="AlphaFoldDB" id="A0A9Q8LGE9"/>
<name>A0A9Q8LGE9_PASFU</name>
<evidence type="ECO:0000256" key="3">
    <source>
        <dbReference type="ARBA" id="ARBA00022737"/>
    </source>
</evidence>
<dbReference type="GO" id="GO:0010468">
    <property type="term" value="P:regulation of gene expression"/>
    <property type="evidence" value="ECO:0007669"/>
    <property type="project" value="TreeGrafter"/>
</dbReference>
<proteinExistence type="predicted"/>
<feature type="compositionally biased region" description="Polar residues" evidence="8">
    <location>
        <begin position="243"/>
        <end position="260"/>
    </location>
</feature>
<accession>A0A9Q8LGE9</accession>
<dbReference type="GeneID" id="71984465"/>
<organism evidence="10 11">
    <name type="scientific">Passalora fulva</name>
    <name type="common">Tomato leaf mold</name>
    <name type="synonym">Cladosporium fulvum</name>
    <dbReference type="NCBI Taxonomy" id="5499"/>
    <lineage>
        <taxon>Eukaryota</taxon>
        <taxon>Fungi</taxon>
        <taxon>Dikarya</taxon>
        <taxon>Ascomycota</taxon>
        <taxon>Pezizomycotina</taxon>
        <taxon>Dothideomycetes</taxon>
        <taxon>Dothideomycetidae</taxon>
        <taxon>Mycosphaerellales</taxon>
        <taxon>Mycosphaerellaceae</taxon>
        <taxon>Fulvia</taxon>
    </lineage>
</organism>
<evidence type="ECO:0000313" key="11">
    <source>
        <dbReference type="Proteomes" id="UP000756132"/>
    </source>
</evidence>
<dbReference type="SMART" id="SM00355">
    <property type="entry name" value="ZnF_C2H2"/>
    <property type="match status" value="4"/>
</dbReference>